<feature type="binding site" evidence="3">
    <location>
        <position position="92"/>
    </location>
    <ligand>
        <name>Cu cation</name>
        <dbReference type="ChEBI" id="CHEBI:23378"/>
    </ligand>
</feature>
<evidence type="ECO:0000256" key="5">
    <source>
        <dbReference type="SAM" id="Phobius"/>
    </source>
</evidence>
<dbReference type="SUPFAM" id="SSF52833">
    <property type="entry name" value="Thioredoxin-like"/>
    <property type="match status" value="1"/>
</dbReference>
<dbReference type="PROSITE" id="PS51352">
    <property type="entry name" value="THIOREDOXIN_2"/>
    <property type="match status" value="1"/>
</dbReference>
<proteinExistence type="inferred from homology"/>
<dbReference type="InterPro" id="IPR003782">
    <property type="entry name" value="SCO1/SenC"/>
</dbReference>
<dbReference type="InterPro" id="IPR036249">
    <property type="entry name" value="Thioredoxin-like_sf"/>
</dbReference>
<sequence>MTDIDPQEGDRATPSRRAGLLVFGLVALLLGVVAALILTPGWVNDAPVSASANGPGGPFTLTDTQGRTVTNRALLGKPYAIFFGFTRCPDVCPTTLTRMTQVRKQLGTDGDKFNIVFVSVDPGHDKPADIGNYLTLFGTPIIGLTGTDAQIKQITNGYGVYFAKVPVAGGDYMIDHSAGILLFDSRGRYVDVMDPTEPMATSIGRLRELIRA</sequence>
<name>A0A401J6B4_SPHXE</name>
<dbReference type="AlphaFoldDB" id="A0A401J6B4"/>
<keyword evidence="5" id="KW-0812">Transmembrane</keyword>
<evidence type="ECO:0000313" key="8">
    <source>
        <dbReference type="Proteomes" id="UP000290975"/>
    </source>
</evidence>
<feature type="binding site" evidence="3">
    <location>
        <position position="176"/>
    </location>
    <ligand>
        <name>Cu cation</name>
        <dbReference type="ChEBI" id="CHEBI:23378"/>
    </ligand>
</feature>
<dbReference type="CDD" id="cd02968">
    <property type="entry name" value="SCO"/>
    <property type="match status" value="1"/>
</dbReference>
<evidence type="ECO:0000256" key="2">
    <source>
        <dbReference type="ARBA" id="ARBA00023008"/>
    </source>
</evidence>
<dbReference type="FunFam" id="3.40.30.10:FF:000013">
    <property type="entry name" value="Blast:Protein SCO1 homolog, mitochondrial"/>
    <property type="match status" value="1"/>
</dbReference>
<dbReference type="GO" id="GO:0046872">
    <property type="term" value="F:metal ion binding"/>
    <property type="evidence" value="ECO:0007669"/>
    <property type="project" value="UniProtKB-KW"/>
</dbReference>
<dbReference type="InterPro" id="IPR013766">
    <property type="entry name" value="Thioredoxin_domain"/>
</dbReference>
<accession>A0A401J6B4</accession>
<feature type="binding site" evidence="3">
    <location>
        <position position="88"/>
    </location>
    <ligand>
        <name>Cu cation</name>
        <dbReference type="ChEBI" id="CHEBI:23378"/>
    </ligand>
</feature>
<keyword evidence="3" id="KW-0479">Metal-binding</keyword>
<dbReference type="Proteomes" id="UP000290975">
    <property type="component" value="Unassembled WGS sequence"/>
</dbReference>
<dbReference type="EMBL" id="BBQY01000023">
    <property type="protein sequence ID" value="GBH32130.1"/>
    <property type="molecule type" value="Genomic_DNA"/>
</dbReference>
<gene>
    <name evidence="7" type="ORF">MBESOW_P3391</name>
</gene>
<reference evidence="7 8" key="1">
    <citation type="submission" date="2014-12" db="EMBL/GenBank/DDBJ databases">
        <title>Whole genome sequencing of Sphingobium xenophagum OW59.</title>
        <authorList>
            <person name="Ohta Y."/>
            <person name="Nishi S."/>
            <person name="Hatada Y."/>
        </authorList>
    </citation>
    <scope>NUCLEOTIDE SEQUENCE [LARGE SCALE GENOMIC DNA]</scope>
    <source>
        <strain evidence="7 8">OW59</strain>
    </source>
</reference>
<evidence type="ECO:0000256" key="3">
    <source>
        <dbReference type="PIRSR" id="PIRSR603782-1"/>
    </source>
</evidence>
<dbReference type="PANTHER" id="PTHR12151">
    <property type="entry name" value="ELECTRON TRANSPORT PROTIN SCO1/SENC FAMILY MEMBER"/>
    <property type="match status" value="1"/>
</dbReference>
<dbReference type="RefSeq" id="WP_130754034.1">
    <property type="nucleotide sequence ID" value="NZ_BBQY01000023.1"/>
</dbReference>
<keyword evidence="5" id="KW-1133">Transmembrane helix</keyword>
<evidence type="ECO:0000259" key="6">
    <source>
        <dbReference type="PROSITE" id="PS51352"/>
    </source>
</evidence>
<evidence type="ECO:0000256" key="1">
    <source>
        <dbReference type="ARBA" id="ARBA00010996"/>
    </source>
</evidence>
<evidence type="ECO:0000313" key="7">
    <source>
        <dbReference type="EMBL" id="GBH32130.1"/>
    </source>
</evidence>
<evidence type="ECO:0000256" key="4">
    <source>
        <dbReference type="PIRSR" id="PIRSR603782-2"/>
    </source>
</evidence>
<keyword evidence="4" id="KW-1015">Disulfide bond</keyword>
<protein>
    <submittedName>
        <fullName evidence="7">Protein SCO1/2</fullName>
    </submittedName>
</protein>
<organism evidence="7 8">
    <name type="scientific">Sphingobium xenophagum</name>
    <dbReference type="NCBI Taxonomy" id="121428"/>
    <lineage>
        <taxon>Bacteria</taxon>
        <taxon>Pseudomonadati</taxon>
        <taxon>Pseudomonadota</taxon>
        <taxon>Alphaproteobacteria</taxon>
        <taxon>Sphingomonadales</taxon>
        <taxon>Sphingomonadaceae</taxon>
        <taxon>Sphingobium</taxon>
    </lineage>
</organism>
<dbReference type="PANTHER" id="PTHR12151:SF25">
    <property type="entry name" value="LINALOOL DEHYDRATASE_ISOMERASE DOMAIN-CONTAINING PROTEIN"/>
    <property type="match status" value="1"/>
</dbReference>
<feature type="disulfide bond" description="Redox-active" evidence="4">
    <location>
        <begin position="88"/>
        <end position="92"/>
    </location>
</feature>
<dbReference type="Gene3D" id="3.40.30.10">
    <property type="entry name" value="Glutaredoxin"/>
    <property type="match status" value="1"/>
</dbReference>
<feature type="transmembrane region" description="Helical" evidence="5">
    <location>
        <begin position="20"/>
        <end position="43"/>
    </location>
</feature>
<keyword evidence="2 3" id="KW-0186">Copper</keyword>
<comment type="similarity">
    <text evidence="1">Belongs to the SCO1/2 family.</text>
</comment>
<dbReference type="Pfam" id="PF02630">
    <property type="entry name" value="SCO1-SenC"/>
    <property type="match status" value="1"/>
</dbReference>
<feature type="domain" description="Thioredoxin" evidence="6">
    <location>
        <begin position="50"/>
        <end position="212"/>
    </location>
</feature>
<keyword evidence="8" id="KW-1185">Reference proteome</keyword>
<keyword evidence="5" id="KW-0472">Membrane</keyword>
<comment type="caution">
    <text evidence="7">The sequence shown here is derived from an EMBL/GenBank/DDBJ whole genome shotgun (WGS) entry which is preliminary data.</text>
</comment>